<dbReference type="Pfam" id="PF00176">
    <property type="entry name" value="SNF2-rel_dom"/>
    <property type="match status" value="1"/>
</dbReference>
<evidence type="ECO:0000259" key="3">
    <source>
        <dbReference type="PROSITE" id="PS50966"/>
    </source>
</evidence>
<dbReference type="InterPro" id="IPR027417">
    <property type="entry name" value="P-loop_NTPase"/>
</dbReference>
<dbReference type="FunFam" id="3.40.50.300:FF:000533">
    <property type="entry name" value="Helicase, Snf2 family"/>
    <property type="match status" value="1"/>
</dbReference>
<keyword evidence="6" id="KW-0067">ATP-binding</keyword>
<dbReference type="InterPro" id="IPR000330">
    <property type="entry name" value="SNF2_N"/>
</dbReference>
<dbReference type="Pfam" id="PF00271">
    <property type="entry name" value="Helicase_C"/>
    <property type="match status" value="1"/>
</dbReference>
<feature type="domain" description="SWIM-type" evidence="3">
    <location>
        <begin position="54"/>
        <end position="92"/>
    </location>
</feature>
<dbReference type="Gene3D" id="3.40.50.10810">
    <property type="entry name" value="Tandem AAA-ATPase domain"/>
    <property type="match status" value="1"/>
</dbReference>
<name>A0A1G6MTH2_9BACI</name>
<organism evidence="6 7">
    <name type="scientific">Pelagirhabdus alkalitolerans</name>
    <dbReference type="NCBI Taxonomy" id="1612202"/>
    <lineage>
        <taxon>Bacteria</taxon>
        <taxon>Bacillati</taxon>
        <taxon>Bacillota</taxon>
        <taxon>Bacilli</taxon>
        <taxon>Bacillales</taxon>
        <taxon>Bacillaceae</taxon>
        <taxon>Pelagirhabdus</taxon>
    </lineage>
</organism>
<dbReference type="PROSITE" id="PS50966">
    <property type="entry name" value="ZF_SWIM"/>
    <property type="match status" value="1"/>
</dbReference>
<dbReference type="PROSITE" id="PS51192">
    <property type="entry name" value="HELICASE_ATP_BIND_1"/>
    <property type="match status" value="1"/>
</dbReference>
<dbReference type="SMART" id="SM00490">
    <property type="entry name" value="HELICc"/>
    <property type="match status" value="1"/>
</dbReference>
<dbReference type="AlphaFoldDB" id="A0A1G6MTH2"/>
<dbReference type="PROSITE" id="PS51194">
    <property type="entry name" value="HELICASE_CTER"/>
    <property type="match status" value="1"/>
</dbReference>
<dbReference type="STRING" id="1612202.SAMN05421734_11250"/>
<dbReference type="Gene3D" id="3.40.50.300">
    <property type="entry name" value="P-loop containing nucleotide triphosphate hydrolases"/>
    <property type="match status" value="1"/>
</dbReference>
<dbReference type="GO" id="GO:0004386">
    <property type="term" value="F:helicase activity"/>
    <property type="evidence" value="ECO:0007669"/>
    <property type="project" value="UniProtKB-KW"/>
</dbReference>
<sequence>MSYIYLESQDIIKMTGTRFYKRGLDYYNKGRVNQLSYNSSIQSWSATVKGAENYQVRIFVFEDDDLEATCHCPAYETHYTCKHIAAVLLAISQPNTQKQDPVEKRTDTDPFPLRMIEAFSPHNAKKTKADTPLLIHYHIKETKQPVGQDLLYNVSLKAGESNVYIIKDIKQFIESVIDQNDYSITQNLHYHPSQHVINNVDLQLIRLLQEAIVHAHLYGGEYTTYSKRDILIPPFLIDSFLDSVQYQSFDLTKEDGTVWSSITLQSESPQIPIRINESDNRDFEIDFSDLFDYQFLTHYHYLVDQNHFYKLSNEQSQSLKQIRDILPYRQKKSYQIGRHNMTQFLSFVTPKLETLGELTYSDAASRAILSDELQVELYIEENKQALTASVDFVYGDKRFGPNQTRSGSDAVVKRDISTENALIDRLKSAGFKWIHGRFHLFQVEAIYTFVHDVLPGLMNDCTVYLSESVENLQLDQEPTLKSSVSVNNETGMLSIDFDIDGISHDEVDELLKALIEKQQFYRTKKGPLIKLDDDSFEQFKELADRVKLKKQDIERNQLTLHGARSLEVNQVLTDQTEYTEAFSQLVEDIQQPEHVNYALPKSLNAELRDYQMTGYQWFNVLAKYNLGGILADEMGLGKTVQAISFILSEKQKENHLPALIVAPASLTFNWKKEFEKFAPTLSTDVISGSKNERRKKLSQDPLPDVWITSYPSLRQDIELYQNQLFDQFILDEAQVIKNHLTQTAKATRKITAKQRFALSGTPIENRLDELWSIFETISPGFLGPKQAFIKEDINDVKLRTRPFILRRLKTDVLPDLPERIEFEQYAELTKEQKQLYIGYLNRIEQQINEVIESDQFEKGKLEILAGLTRLRQICCHPSLFVENYEGESGKLNLLMTMIDQLREQNRRVLIFSQFSSMLQIIDQQLKDDHISSFYLDGQTPSEKRVQMAEAFNSGEKEIFLISLKAGGTGLNLTGADTVILFDLWWNPAVEAQAAGRAHRIGQQNKVEVIRLITEGTIEEKIFNLQQKKRELVDEILEPGETLLSSLSKDELKELIQLNIDE</sequence>
<keyword evidence="2" id="KW-0862">Zinc</keyword>
<dbReference type="SMART" id="SM00487">
    <property type="entry name" value="DEXDc"/>
    <property type="match status" value="1"/>
</dbReference>
<dbReference type="GO" id="GO:0016787">
    <property type="term" value="F:hydrolase activity"/>
    <property type="evidence" value="ECO:0007669"/>
    <property type="project" value="UniProtKB-KW"/>
</dbReference>
<protein>
    <submittedName>
        <fullName evidence="6">Superfamily II DNA or RNA helicase, SNF2 family</fullName>
    </submittedName>
</protein>
<feature type="domain" description="Helicase C-terminal" evidence="5">
    <location>
        <begin position="893"/>
        <end position="1055"/>
    </location>
</feature>
<keyword evidence="2" id="KW-0863">Zinc-finger</keyword>
<gene>
    <name evidence="6" type="ORF">SAMN05421734_11250</name>
</gene>
<evidence type="ECO:0000259" key="5">
    <source>
        <dbReference type="PROSITE" id="PS51194"/>
    </source>
</evidence>
<dbReference type="EMBL" id="FMYI01000012">
    <property type="protein sequence ID" value="SDC58850.1"/>
    <property type="molecule type" value="Genomic_DNA"/>
</dbReference>
<dbReference type="InterPro" id="IPR014001">
    <property type="entry name" value="Helicase_ATP-bd"/>
</dbReference>
<dbReference type="Proteomes" id="UP000242949">
    <property type="component" value="Unassembled WGS sequence"/>
</dbReference>
<dbReference type="InterPro" id="IPR001650">
    <property type="entry name" value="Helicase_C-like"/>
</dbReference>
<keyword evidence="7" id="KW-1185">Reference proteome</keyword>
<proteinExistence type="predicted"/>
<accession>A0A1G6MTH2</accession>
<dbReference type="InterPro" id="IPR007527">
    <property type="entry name" value="Znf_SWIM"/>
</dbReference>
<evidence type="ECO:0000259" key="4">
    <source>
        <dbReference type="PROSITE" id="PS51192"/>
    </source>
</evidence>
<dbReference type="SUPFAM" id="SSF52540">
    <property type="entry name" value="P-loop containing nucleoside triphosphate hydrolases"/>
    <property type="match status" value="2"/>
</dbReference>
<keyword evidence="1" id="KW-0378">Hydrolase</keyword>
<dbReference type="InterPro" id="IPR049730">
    <property type="entry name" value="SNF2/RAD54-like_C"/>
</dbReference>
<dbReference type="GO" id="GO:0008270">
    <property type="term" value="F:zinc ion binding"/>
    <property type="evidence" value="ECO:0007669"/>
    <property type="project" value="UniProtKB-KW"/>
</dbReference>
<dbReference type="InterPro" id="IPR013663">
    <property type="entry name" value="Helicase_SWF/SNF/SWI_bac"/>
</dbReference>
<keyword evidence="2" id="KW-0479">Metal-binding</keyword>
<reference evidence="7" key="1">
    <citation type="submission" date="2016-09" db="EMBL/GenBank/DDBJ databases">
        <authorList>
            <person name="Varghese N."/>
            <person name="Submissions S."/>
        </authorList>
    </citation>
    <scope>NUCLEOTIDE SEQUENCE [LARGE SCALE GENOMIC DNA]</scope>
    <source>
        <strain evidence="7">S5</strain>
    </source>
</reference>
<evidence type="ECO:0000313" key="7">
    <source>
        <dbReference type="Proteomes" id="UP000242949"/>
    </source>
</evidence>
<evidence type="ECO:0000256" key="2">
    <source>
        <dbReference type="PROSITE-ProRule" id="PRU00325"/>
    </source>
</evidence>
<keyword evidence="6" id="KW-0347">Helicase</keyword>
<keyword evidence="6" id="KW-0547">Nucleotide-binding</keyword>
<dbReference type="CDD" id="cd18012">
    <property type="entry name" value="DEXQc_arch_SWI2_SNF2"/>
    <property type="match status" value="1"/>
</dbReference>
<evidence type="ECO:0000256" key="1">
    <source>
        <dbReference type="ARBA" id="ARBA00022801"/>
    </source>
</evidence>
<dbReference type="Pfam" id="PF08455">
    <property type="entry name" value="SNF2_assoc"/>
    <property type="match status" value="1"/>
</dbReference>
<dbReference type="PANTHER" id="PTHR10799">
    <property type="entry name" value="SNF2/RAD54 HELICASE FAMILY"/>
    <property type="match status" value="1"/>
</dbReference>
<dbReference type="Pfam" id="PF04434">
    <property type="entry name" value="SWIM"/>
    <property type="match status" value="1"/>
</dbReference>
<dbReference type="InterPro" id="IPR038718">
    <property type="entry name" value="SNF2-like_sf"/>
</dbReference>
<evidence type="ECO:0000313" key="6">
    <source>
        <dbReference type="EMBL" id="SDC58850.1"/>
    </source>
</evidence>
<dbReference type="CDD" id="cd18793">
    <property type="entry name" value="SF2_C_SNF"/>
    <property type="match status" value="1"/>
</dbReference>
<dbReference type="GO" id="GO:0005524">
    <property type="term" value="F:ATP binding"/>
    <property type="evidence" value="ECO:0007669"/>
    <property type="project" value="InterPro"/>
</dbReference>
<dbReference type="RefSeq" id="WP_090797119.1">
    <property type="nucleotide sequence ID" value="NZ_FMYI01000012.1"/>
</dbReference>
<dbReference type="OrthoDB" id="9760715at2"/>
<feature type="domain" description="Helicase ATP-binding" evidence="4">
    <location>
        <begin position="619"/>
        <end position="780"/>
    </location>
</feature>